<evidence type="ECO:0000313" key="3">
    <source>
        <dbReference type="Proteomes" id="UP001596157"/>
    </source>
</evidence>
<dbReference type="RefSeq" id="WP_378250811.1">
    <property type="nucleotide sequence ID" value="NZ_JBHSKF010000019.1"/>
</dbReference>
<dbReference type="InterPro" id="IPR043917">
    <property type="entry name" value="DUF5753"/>
</dbReference>
<dbReference type="Pfam" id="PF19054">
    <property type="entry name" value="DUF5753"/>
    <property type="match status" value="1"/>
</dbReference>
<reference evidence="3" key="1">
    <citation type="journal article" date="2019" name="Int. J. Syst. Evol. Microbiol.">
        <title>The Global Catalogue of Microorganisms (GCM) 10K type strain sequencing project: providing services to taxonomists for standard genome sequencing and annotation.</title>
        <authorList>
            <consortium name="The Broad Institute Genomics Platform"/>
            <consortium name="The Broad Institute Genome Sequencing Center for Infectious Disease"/>
            <person name="Wu L."/>
            <person name="Ma J."/>
        </authorList>
    </citation>
    <scope>NUCLEOTIDE SEQUENCE [LARGE SCALE GENOMIC DNA]</scope>
    <source>
        <strain evidence="3">CCUG 59778</strain>
    </source>
</reference>
<comment type="caution">
    <text evidence="2">The sequence shown here is derived from an EMBL/GenBank/DDBJ whole genome shotgun (WGS) entry which is preliminary data.</text>
</comment>
<keyword evidence="3" id="KW-1185">Reference proteome</keyword>
<gene>
    <name evidence="2" type="ORF">ACFPM7_28010</name>
</gene>
<proteinExistence type="predicted"/>
<protein>
    <submittedName>
        <fullName evidence="2">DUF5753 domain-containing protein</fullName>
    </submittedName>
</protein>
<evidence type="ECO:0000313" key="2">
    <source>
        <dbReference type="EMBL" id="MFC5290912.1"/>
    </source>
</evidence>
<sequence>MKQPIRDRPRVPLTPSVARRMLRFELERLIGESGVRHATVAEWLGVSRASVSAAIACSNLFSRPALEVLLNRLGESCWFARLNELLIAARRKDGCPGSTTDGEQRDADLLPGLEAFADKLTVFDPWWVPTLLRTQGYAVALAKLDSVIQNRAREQRQTSLLEDRDPLHVCWITSEHALHRQVGGRAVMDDQRAFLVELTGRPTVTMHVIPAKGDLPPTSPFQLVHGTPPVVVESSRLALHYAHDPGTVGHFEHLAEALTQRALSARDSARLLQEVAA</sequence>
<dbReference type="Proteomes" id="UP001596157">
    <property type="component" value="Unassembled WGS sequence"/>
</dbReference>
<accession>A0ABW0EUY3</accession>
<feature type="domain" description="DUF5753" evidence="1">
    <location>
        <begin position="112"/>
        <end position="274"/>
    </location>
</feature>
<organism evidence="2 3">
    <name type="scientific">Actinokineospora guangxiensis</name>
    <dbReference type="NCBI Taxonomy" id="1490288"/>
    <lineage>
        <taxon>Bacteria</taxon>
        <taxon>Bacillati</taxon>
        <taxon>Actinomycetota</taxon>
        <taxon>Actinomycetes</taxon>
        <taxon>Pseudonocardiales</taxon>
        <taxon>Pseudonocardiaceae</taxon>
        <taxon>Actinokineospora</taxon>
    </lineage>
</organism>
<dbReference type="EMBL" id="JBHSKF010000019">
    <property type="protein sequence ID" value="MFC5290912.1"/>
    <property type="molecule type" value="Genomic_DNA"/>
</dbReference>
<name>A0ABW0EUY3_9PSEU</name>
<evidence type="ECO:0000259" key="1">
    <source>
        <dbReference type="Pfam" id="PF19054"/>
    </source>
</evidence>